<dbReference type="AlphaFoldDB" id="A0A1J0VMT2"/>
<dbReference type="SUPFAM" id="SSF48498">
    <property type="entry name" value="Tetracyclin repressor-like, C-terminal domain"/>
    <property type="match status" value="1"/>
</dbReference>
<proteinExistence type="predicted"/>
<dbReference type="Proteomes" id="UP000183810">
    <property type="component" value="Chromosome"/>
</dbReference>
<evidence type="ECO:0000313" key="1">
    <source>
        <dbReference type="EMBL" id="APE33326.1"/>
    </source>
</evidence>
<dbReference type="Gene3D" id="1.10.357.10">
    <property type="entry name" value="Tetracycline Repressor, domain 2"/>
    <property type="match status" value="1"/>
</dbReference>
<sequence>MPRPRSLTSDDLADAALADLAAAAFPLLARTAMGAAEISPEREFLAGLDIVLAGLAGTR</sequence>
<dbReference type="InterPro" id="IPR036271">
    <property type="entry name" value="Tet_transcr_reg_TetR-rel_C_sf"/>
</dbReference>
<protein>
    <recommendedName>
        <fullName evidence="3">Tetracycline repressor TetR C-terminal domain-containing protein</fullName>
    </recommendedName>
</protein>
<gene>
    <name evidence="1" type="ORF">BOX37_04350</name>
</gene>
<reference evidence="1" key="1">
    <citation type="submission" date="2016-11" db="EMBL/GenBank/DDBJ databases">
        <authorList>
            <person name="Jaros S."/>
            <person name="Januszkiewicz K."/>
            <person name="Wedrychowicz H."/>
        </authorList>
    </citation>
    <scope>NUCLEOTIDE SEQUENCE [LARGE SCALE GENOMIC DNA]</scope>
    <source>
        <strain evidence="1">Y48</strain>
    </source>
</reference>
<accession>A0A1J0VMT2</accession>
<dbReference type="RefSeq" id="WP_071926510.1">
    <property type="nucleotide sequence ID" value="NZ_CP018082.1"/>
</dbReference>
<keyword evidence="2" id="KW-1185">Reference proteome</keyword>
<evidence type="ECO:0008006" key="3">
    <source>
        <dbReference type="Google" id="ProtNLM"/>
    </source>
</evidence>
<evidence type="ECO:0000313" key="2">
    <source>
        <dbReference type="Proteomes" id="UP000183810"/>
    </source>
</evidence>
<organism evidence="1 2">
    <name type="scientific">Nocardia mangyaensis</name>
    <dbReference type="NCBI Taxonomy" id="2213200"/>
    <lineage>
        <taxon>Bacteria</taxon>
        <taxon>Bacillati</taxon>
        <taxon>Actinomycetota</taxon>
        <taxon>Actinomycetes</taxon>
        <taxon>Mycobacteriales</taxon>
        <taxon>Nocardiaceae</taxon>
        <taxon>Nocardia</taxon>
    </lineage>
</organism>
<dbReference type="EMBL" id="CP018082">
    <property type="protein sequence ID" value="APE33326.1"/>
    <property type="molecule type" value="Genomic_DNA"/>
</dbReference>
<name>A0A1J0VMT2_9NOCA</name>
<dbReference type="KEGG" id="nsl:BOX37_04350"/>